<feature type="compositionally biased region" description="Pro residues" evidence="1">
    <location>
        <begin position="96"/>
        <end position="109"/>
    </location>
</feature>
<dbReference type="STRING" id="310780.SAMN05216267_1001284"/>
<dbReference type="SUPFAM" id="SSF50998">
    <property type="entry name" value="Quinoprotein alcohol dehydrogenase-like"/>
    <property type="match status" value="1"/>
</dbReference>
<feature type="compositionally biased region" description="Pro residues" evidence="1">
    <location>
        <begin position="35"/>
        <end position="78"/>
    </location>
</feature>
<evidence type="ECO:0000259" key="3">
    <source>
        <dbReference type="Pfam" id="PF13360"/>
    </source>
</evidence>
<keyword evidence="2" id="KW-0812">Transmembrane</keyword>
<sequence>MSQPPPPPGNPPQFGASDGAVPPPPQGPAQGGAQTPPPPPPGGYGYPAPPTPTQVGPQTPPPVPPSDNPYAAPVPPAQNPYAAPTQPAFPQQQFPQQPPPPYPSAPQAPQPQAQGYGYPGQQQGYPGQPQGYPQQPYGYGQTPPPGGYPQQYPGAPAGGGRSSGKVVGIVAAVVAAVLVVGGGVWFATKGGGDDPKPKPQADSGGSQGTSGGPTGSSHNTSLSLKWQAKGDTVAEKDNLKEVIGVWFTDKYVVKNQVDKVVGYDRSSGAVAWTVPAVSGGECTAARDAWNNLAAIQYGRNCEKVMVIDMATGKVAWTKDLPGAAGANDSTFHYSEMAISGDAVGIDWLEGSIAYRLSDQKVLWQGGDGECKDDGYAGGKQFVAVVNCGYSTYKVQLIDPANNGKSKWTWTAPAGTQVNAVVSTDPVVVIIGTESKLKTDVVSLVDGRLQSRVSLGTDKYDIDDDGTEQEAVHNVLVSKDTLYLTLDSQRDAQGQVLGGIVAFDLADGKQKWIARPTGKHAITGLDFVGDKVLAYEPPSYNVQGQLVTVDPATGAISPYASFPQDAYDALDTSGSGEYPQWHDGQFYLINRTMYAGNDDQKYVIAYG</sequence>
<evidence type="ECO:0000313" key="4">
    <source>
        <dbReference type="EMBL" id="SEN10424.1"/>
    </source>
</evidence>
<feature type="compositionally biased region" description="Gly residues" evidence="1">
    <location>
        <begin position="205"/>
        <end position="214"/>
    </location>
</feature>
<evidence type="ECO:0000313" key="5">
    <source>
        <dbReference type="Proteomes" id="UP000181951"/>
    </source>
</evidence>
<feature type="compositionally biased region" description="Low complexity" evidence="1">
    <location>
        <begin position="80"/>
        <end position="95"/>
    </location>
</feature>
<evidence type="ECO:0000256" key="1">
    <source>
        <dbReference type="SAM" id="MobiDB-lite"/>
    </source>
</evidence>
<gene>
    <name evidence="4" type="ORF">SAMN05216267_1001284</name>
</gene>
<accession>A0A1H8DU71</accession>
<name>A0A1H8DU71_9ACTN</name>
<dbReference type="AlphaFoldDB" id="A0A1H8DU71"/>
<dbReference type="EMBL" id="FODD01000001">
    <property type="protein sequence ID" value="SEN10424.1"/>
    <property type="molecule type" value="Genomic_DNA"/>
</dbReference>
<dbReference type="Proteomes" id="UP000181951">
    <property type="component" value="Unassembled WGS sequence"/>
</dbReference>
<feature type="transmembrane region" description="Helical" evidence="2">
    <location>
        <begin position="166"/>
        <end position="187"/>
    </location>
</feature>
<proteinExistence type="predicted"/>
<reference evidence="4 5" key="1">
    <citation type="submission" date="2016-10" db="EMBL/GenBank/DDBJ databases">
        <authorList>
            <person name="de Groot N.N."/>
        </authorList>
    </citation>
    <scope>NUCLEOTIDE SEQUENCE [LARGE SCALE GENOMIC DNA]</scope>
    <source>
        <strain evidence="4 5">CGMCC 4.2026</strain>
    </source>
</reference>
<dbReference type="InterPro" id="IPR002372">
    <property type="entry name" value="PQQ_rpt_dom"/>
</dbReference>
<organism evidence="4 5">
    <name type="scientific">Actinacidiphila rubida</name>
    <dbReference type="NCBI Taxonomy" id="310780"/>
    <lineage>
        <taxon>Bacteria</taxon>
        <taxon>Bacillati</taxon>
        <taxon>Actinomycetota</taxon>
        <taxon>Actinomycetes</taxon>
        <taxon>Kitasatosporales</taxon>
        <taxon>Streptomycetaceae</taxon>
        <taxon>Actinacidiphila</taxon>
    </lineage>
</organism>
<feature type="region of interest" description="Disordered" evidence="1">
    <location>
        <begin position="187"/>
        <end position="221"/>
    </location>
</feature>
<keyword evidence="2" id="KW-0472">Membrane</keyword>
<dbReference type="Gene3D" id="2.130.10.10">
    <property type="entry name" value="YVTN repeat-like/Quinoprotein amine dehydrogenase"/>
    <property type="match status" value="2"/>
</dbReference>
<keyword evidence="2" id="KW-1133">Transmembrane helix</keyword>
<dbReference type="Pfam" id="PF13360">
    <property type="entry name" value="PQQ_2"/>
    <property type="match status" value="1"/>
</dbReference>
<dbReference type="InterPro" id="IPR015943">
    <property type="entry name" value="WD40/YVTN_repeat-like_dom_sf"/>
</dbReference>
<feature type="compositionally biased region" description="Pro residues" evidence="1">
    <location>
        <begin position="1"/>
        <end position="11"/>
    </location>
</feature>
<dbReference type="InterPro" id="IPR011047">
    <property type="entry name" value="Quinoprotein_ADH-like_sf"/>
</dbReference>
<feature type="domain" description="Pyrrolo-quinoline quinone repeat" evidence="3">
    <location>
        <begin position="304"/>
        <end position="555"/>
    </location>
</feature>
<feature type="compositionally biased region" description="Low complexity" evidence="1">
    <location>
        <begin position="110"/>
        <end position="141"/>
    </location>
</feature>
<evidence type="ECO:0000256" key="2">
    <source>
        <dbReference type="SAM" id="Phobius"/>
    </source>
</evidence>
<keyword evidence="5" id="KW-1185">Reference proteome</keyword>
<feature type="region of interest" description="Disordered" evidence="1">
    <location>
        <begin position="1"/>
        <end position="163"/>
    </location>
</feature>
<protein>
    <submittedName>
        <fullName evidence="4">PQQ-like domain-containing protein</fullName>
    </submittedName>
</protein>